<organism evidence="1 2">
    <name type="scientific">Dermatophagoides pteronyssinus</name>
    <name type="common">European house dust mite</name>
    <dbReference type="NCBI Taxonomy" id="6956"/>
    <lineage>
        <taxon>Eukaryota</taxon>
        <taxon>Metazoa</taxon>
        <taxon>Ecdysozoa</taxon>
        <taxon>Arthropoda</taxon>
        <taxon>Chelicerata</taxon>
        <taxon>Arachnida</taxon>
        <taxon>Acari</taxon>
        <taxon>Acariformes</taxon>
        <taxon>Sarcoptiformes</taxon>
        <taxon>Astigmata</taxon>
        <taxon>Psoroptidia</taxon>
        <taxon>Analgoidea</taxon>
        <taxon>Pyroglyphidae</taxon>
        <taxon>Dermatophagoidinae</taxon>
        <taxon>Dermatophagoides</taxon>
    </lineage>
</organism>
<evidence type="ECO:0000313" key="2">
    <source>
        <dbReference type="Proteomes" id="UP000887458"/>
    </source>
</evidence>
<evidence type="ECO:0000313" key="1">
    <source>
        <dbReference type="EMBL" id="KAH9423613.1"/>
    </source>
</evidence>
<name>A0ABQ8JLY2_DERPT</name>
<reference evidence="1 2" key="2">
    <citation type="journal article" date="2022" name="Mol. Biol. Evol.">
        <title>Comparative Genomics Reveals Insights into the Divergent Evolution of Astigmatic Mites and Household Pest Adaptations.</title>
        <authorList>
            <person name="Xiong Q."/>
            <person name="Wan A.T."/>
            <person name="Liu X."/>
            <person name="Fung C.S."/>
            <person name="Xiao X."/>
            <person name="Malainual N."/>
            <person name="Hou J."/>
            <person name="Wang L."/>
            <person name="Wang M."/>
            <person name="Yang K.Y."/>
            <person name="Cui Y."/>
            <person name="Leung E.L."/>
            <person name="Nong W."/>
            <person name="Shin S.K."/>
            <person name="Au S.W."/>
            <person name="Jeong K.Y."/>
            <person name="Chew F.T."/>
            <person name="Hui J.H."/>
            <person name="Leung T.F."/>
            <person name="Tungtrongchitr A."/>
            <person name="Zhong N."/>
            <person name="Liu Z."/>
            <person name="Tsui S.K."/>
        </authorList>
    </citation>
    <scope>NUCLEOTIDE SEQUENCE [LARGE SCALE GENOMIC DNA]</scope>
    <source>
        <strain evidence="1">Derp</strain>
    </source>
</reference>
<protein>
    <submittedName>
        <fullName evidence="1">Uncharacterized protein</fullName>
    </submittedName>
</protein>
<dbReference type="EMBL" id="NJHN03000031">
    <property type="protein sequence ID" value="KAH9423613.1"/>
    <property type="molecule type" value="Genomic_DNA"/>
</dbReference>
<comment type="caution">
    <text evidence="1">The sequence shown here is derived from an EMBL/GenBank/DDBJ whole genome shotgun (WGS) entry which is preliminary data.</text>
</comment>
<reference evidence="1 2" key="1">
    <citation type="journal article" date="2018" name="J. Allergy Clin. Immunol.">
        <title>High-quality assembly of Dermatophagoides pteronyssinus genome and transcriptome reveals a wide range of novel allergens.</title>
        <authorList>
            <person name="Liu X.Y."/>
            <person name="Yang K.Y."/>
            <person name="Wang M.Q."/>
            <person name="Kwok J.S."/>
            <person name="Zeng X."/>
            <person name="Yang Z."/>
            <person name="Xiao X.J."/>
            <person name="Lau C.P."/>
            <person name="Li Y."/>
            <person name="Huang Z.M."/>
            <person name="Ba J.G."/>
            <person name="Yim A.K."/>
            <person name="Ouyang C.Y."/>
            <person name="Ngai S.M."/>
            <person name="Chan T.F."/>
            <person name="Leung E.L."/>
            <person name="Liu L."/>
            <person name="Liu Z.G."/>
            <person name="Tsui S.K."/>
        </authorList>
    </citation>
    <scope>NUCLEOTIDE SEQUENCE [LARGE SCALE GENOMIC DNA]</scope>
    <source>
        <strain evidence="1">Derp</strain>
    </source>
</reference>
<gene>
    <name evidence="1" type="ORF">DERP_005193</name>
</gene>
<proteinExistence type="predicted"/>
<dbReference type="Proteomes" id="UP000887458">
    <property type="component" value="Unassembled WGS sequence"/>
</dbReference>
<keyword evidence="2" id="KW-1185">Reference proteome</keyword>
<sequence>MDEYLLFLNLRRYSCGSREINSIRLRNDMANVSSGDPEPVFQHFVDDLRQNLDGVTNSFCN</sequence>
<accession>A0ABQ8JLY2</accession>